<proteinExistence type="inferred from homology"/>
<dbReference type="KEGG" id="mtp:Mthe_0139"/>
<evidence type="ECO:0000313" key="3">
    <source>
        <dbReference type="EMBL" id="ABK13939.1"/>
    </source>
</evidence>
<dbReference type="PANTHER" id="PTHR11178">
    <property type="entry name" value="IRON-SULFUR CLUSTER SCAFFOLD PROTEIN NFU-RELATED"/>
    <property type="match status" value="1"/>
</dbReference>
<reference evidence="3 4" key="1">
    <citation type="submission" date="2006-10" db="EMBL/GenBank/DDBJ databases">
        <title>Complete sequence of Methanosaeta thermophila PT.</title>
        <authorList>
            <consortium name="US DOE Joint Genome Institute"/>
            <person name="Copeland A."/>
            <person name="Lucas S."/>
            <person name="Lapidus A."/>
            <person name="Barry K."/>
            <person name="Detter J.C."/>
            <person name="Glavina del Rio T."/>
            <person name="Hammon N."/>
            <person name="Israni S."/>
            <person name="Pitluck S."/>
            <person name="Chain P."/>
            <person name="Malfatti S."/>
            <person name="Shin M."/>
            <person name="Vergez L."/>
            <person name="Schmutz J."/>
            <person name="Larimer F."/>
            <person name="Land M."/>
            <person name="Hauser L."/>
            <person name="Kyrpides N."/>
            <person name="Kim E."/>
            <person name="Smith K.S."/>
            <person name="Ingram-Smith C."/>
            <person name="Richardson P."/>
        </authorList>
    </citation>
    <scope>NUCLEOTIDE SEQUENCE [LARGE SCALE GENOMIC DNA]</scope>
    <source>
        <strain evidence="4">DSM 6194 / JCM 14653 / NBRC 101360 / PT</strain>
    </source>
</reference>
<feature type="domain" description="NIF system FeS cluster assembly NifU C-terminal" evidence="2">
    <location>
        <begin position="8"/>
        <end position="73"/>
    </location>
</feature>
<dbReference type="EMBL" id="CP000477">
    <property type="protein sequence ID" value="ABK13939.1"/>
    <property type="molecule type" value="Genomic_DNA"/>
</dbReference>
<dbReference type="GO" id="GO:0016226">
    <property type="term" value="P:iron-sulfur cluster assembly"/>
    <property type="evidence" value="ECO:0007669"/>
    <property type="project" value="InterPro"/>
</dbReference>
<dbReference type="InterPro" id="IPR034904">
    <property type="entry name" value="FSCA_dom_sf"/>
</dbReference>
<dbReference type="GO" id="GO:0005506">
    <property type="term" value="F:iron ion binding"/>
    <property type="evidence" value="ECO:0007669"/>
    <property type="project" value="InterPro"/>
</dbReference>
<evidence type="ECO:0000313" key="4">
    <source>
        <dbReference type="Proteomes" id="UP000000674"/>
    </source>
</evidence>
<dbReference type="Gene3D" id="3.30.300.130">
    <property type="entry name" value="Fe-S cluster assembly (FSCA)"/>
    <property type="match status" value="1"/>
</dbReference>
<dbReference type="HOGENOM" id="CLU_060555_4_2_2"/>
<protein>
    <submittedName>
        <fullName evidence="3">Nitrogen-fixing NifU domain protein</fullName>
    </submittedName>
</protein>
<evidence type="ECO:0000259" key="2">
    <source>
        <dbReference type="Pfam" id="PF01106"/>
    </source>
</evidence>
<dbReference type="AlphaFoldDB" id="A0B5G5"/>
<dbReference type="STRING" id="349307.Mthe_0139"/>
<organism evidence="3 4">
    <name type="scientific">Methanothrix thermoacetophila (strain DSM 6194 / JCM 14653 / NBRC 101360 / PT)</name>
    <name type="common">Methanosaeta thermophila</name>
    <dbReference type="NCBI Taxonomy" id="349307"/>
    <lineage>
        <taxon>Archaea</taxon>
        <taxon>Methanobacteriati</taxon>
        <taxon>Methanobacteriota</taxon>
        <taxon>Stenosarchaea group</taxon>
        <taxon>Methanomicrobia</taxon>
        <taxon>Methanotrichales</taxon>
        <taxon>Methanotrichaceae</taxon>
        <taxon>Methanothrix</taxon>
    </lineage>
</organism>
<sequence>MQSMKEEVESTLESIRNVLRIEGGDVELVDINDGVVYVKLTGSCAGCPFSQMTLRNFVERELKKNVSGVKAVESV</sequence>
<evidence type="ECO:0000256" key="1">
    <source>
        <dbReference type="ARBA" id="ARBA00006420"/>
    </source>
</evidence>
<dbReference type="GO" id="GO:0051536">
    <property type="term" value="F:iron-sulfur cluster binding"/>
    <property type="evidence" value="ECO:0007669"/>
    <property type="project" value="InterPro"/>
</dbReference>
<comment type="similarity">
    <text evidence="1">Belongs to the NifU family.</text>
</comment>
<dbReference type="SUPFAM" id="SSF117916">
    <property type="entry name" value="Fe-S cluster assembly (FSCA) domain-like"/>
    <property type="match status" value="1"/>
</dbReference>
<dbReference type="InterPro" id="IPR001075">
    <property type="entry name" value="NIF_FeS_clus_asmbl_NifU_C"/>
</dbReference>
<dbReference type="Pfam" id="PF01106">
    <property type="entry name" value="NifU"/>
    <property type="match status" value="1"/>
</dbReference>
<accession>A0B5G5</accession>
<dbReference type="OrthoDB" id="270036at2157"/>
<keyword evidence="4" id="KW-1185">Reference proteome</keyword>
<name>A0B5G5_METTP</name>
<gene>
    <name evidence="3" type="ordered locus">Mthe_0139</name>
</gene>
<dbReference type="Proteomes" id="UP000000674">
    <property type="component" value="Chromosome"/>
</dbReference>
<dbReference type="SMR" id="A0B5G5"/>
<dbReference type="PANTHER" id="PTHR11178:SF25">
    <property type="entry name" value="NIFU-LIKE PROTEIN 3, CHLOROPLASTIC"/>
    <property type="match status" value="1"/>
</dbReference>